<accession>A0AA90PJP9</accession>
<name>A0AA90PJP9_9HELI</name>
<keyword evidence="2" id="KW-0812">Transmembrane</keyword>
<evidence type="ECO:0000313" key="7">
    <source>
        <dbReference type="Proteomes" id="UP001240777"/>
    </source>
</evidence>
<keyword evidence="7" id="KW-1185">Reference proteome</keyword>
<comment type="caution">
    <text evidence="5">The sequence shown here is derived from an EMBL/GenBank/DDBJ whole genome shotgun (WGS) entry which is preliminary data.</text>
</comment>
<keyword evidence="2" id="KW-1133">Transmembrane helix</keyword>
<dbReference type="EMBL" id="JAUPEV010000005">
    <property type="protein sequence ID" value="MDO7253119.1"/>
    <property type="molecule type" value="Genomic_DNA"/>
</dbReference>
<reference evidence="5 7" key="1">
    <citation type="submission" date="2023-07" db="EMBL/GenBank/DDBJ databases">
        <title>Unpublished Manusciprt.</title>
        <authorList>
            <person name="Aydin F."/>
            <person name="Tarhane S."/>
            <person name="Saticioglu I.B."/>
            <person name="Karakaya E."/>
            <person name="Abay S."/>
            <person name="Guran O."/>
            <person name="Bozkurt E."/>
            <person name="Uzum N."/>
            <person name="Olgun K."/>
            <person name="Jablonski D."/>
        </authorList>
    </citation>
    <scope>NUCLEOTIDE SEQUENCE</scope>
    <source>
        <strain evidence="7">faydin-H75</strain>
        <strain evidence="5">Faydin-H76</strain>
    </source>
</reference>
<dbReference type="RefSeq" id="WP_305516961.1">
    <property type="nucleotide sequence ID" value="NZ_JAUPEV010000005.1"/>
</dbReference>
<evidence type="ECO:0000259" key="3">
    <source>
        <dbReference type="Pfam" id="PF07811"/>
    </source>
</evidence>
<organism evidence="5 6">
    <name type="scientific">Helicobacter cappadocius</name>
    <dbReference type="NCBI Taxonomy" id="3063998"/>
    <lineage>
        <taxon>Bacteria</taxon>
        <taxon>Pseudomonadati</taxon>
        <taxon>Campylobacterota</taxon>
        <taxon>Epsilonproteobacteria</taxon>
        <taxon>Campylobacterales</taxon>
        <taxon>Helicobacteraceae</taxon>
        <taxon>Helicobacter</taxon>
    </lineage>
</organism>
<dbReference type="AlphaFoldDB" id="A0AA90PJP9"/>
<evidence type="ECO:0000313" key="4">
    <source>
        <dbReference type="EMBL" id="MDO7253119.1"/>
    </source>
</evidence>
<protein>
    <submittedName>
        <fullName evidence="5">TadE/TadG family type IV pilus assembly protein</fullName>
    </submittedName>
</protein>
<feature type="domain" description="TadE-like" evidence="3">
    <location>
        <begin position="16"/>
        <end position="50"/>
    </location>
</feature>
<reference evidence="4 6" key="3">
    <citation type="journal article" date="2024" name="Syst. Appl. Microbiol.">
        <title>Helicobacter cappadocius sp. nov., from lizards: The first psychrotrophic Helicobacter species.</title>
        <authorList>
            <person name="Aydin F."/>
            <person name="Tarhane S."/>
            <person name="Karakaya E."/>
            <person name="Abay S."/>
            <person name="Kayman T."/>
            <person name="Guran O."/>
            <person name="Bozkurt E."/>
            <person name="Uzum N."/>
            <person name="Avci A."/>
            <person name="Olgun K."/>
            <person name="Jablonski D."/>
            <person name="Guran C."/>
            <person name="Burcin Saticioglu I."/>
        </authorList>
    </citation>
    <scope>NUCLEOTIDE SEQUENCE [LARGE SCALE GENOMIC DNA]</scope>
    <source>
        <strain evidence="4">Faydin-H75</strain>
        <strain evidence="6">faydin-H76</strain>
    </source>
</reference>
<feature type="transmembrane region" description="Helical" evidence="2">
    <location>
        <begin position="20"/>
        <end position="44"/>
    </location>
</feature>
<reference evidence="4" key="2">
    <citation type="submission" date="2023-07" db="EMBL/GenBank/DDBJ databases">
        <authorList>
            <person name="Aydin F."/>
            <person name="Tarhane S."/>
            <person name="Saticioglu I.B."/>
            <person name="Karakaya E."/>
            <person name="Abay S."/>
            <person name="Guran O."/>
            <person name="Bozkurt E."/>
            <person name="Uzum N."/>
            <person name="Olgun K."/>
            <person name="Jablonski D."/>
        </authorList>
    </citation>
    <scope>NUCLEOTIDE SEQUENCE</scope>
    <source>
        <strain evidence="4">Faydin-H75</strain>
    </source>
</reference>
<evidence type="ECO:0000313" key="5">
    <source>
        <dbReference type="EMBL" id="MDP2538755.1"/>
    </source>
</evidence>
<gene>
    <name evidence="4" type="ORF">Q5I04_04245</name>
    <name evidence="5" type="ORF">Q5I06_03020</name>
</gene>
<keyword evidence="2" id="KW-0472">Membrane</keyword>
<proteinExistence type="predicted"/>
<dbReference type="Proteomes" id="UP001177258">
    <property type="component" value="Unassembled WGS sequence"/>
</dbReference>
<feature type="region of interest" description="Disordered" evidence="1">
    <location>
        <begin position="160"/>
        <end position="179"/>
    </location>
</feature>
<dbReference type="Proteomes" id="UP001240777">
    <property type="component" value="Unassembled WGS sequence"/>
</dbReference>
<evidence type="ECO:0000256" key="2">
    <source>
        <dbReference type="SAM" id="Phobius"/>
    </source>
</evidence>
<dbReference type="InterPro" id="IPR012495">
    <property type="entry name" value="TadE-like_dom"/>
</dbReference>
<dbReference type="Pfam" id="PF07811">
    <property type="entry name" value="TadE"/>
    <property type="match status" value="1"/>
</dbReference>
<dbReference type="EMBL" id="JAUYZK010000003">
    <property type="protein sequence ID" value="MDP2538755.1"/>
    <property type="molecule type" value="Genomic_DNA"/>
</dbReference>
<evidence type="ECO:0000313" key="6">
    <source>
        <dbReference type="Proteomes" id="UP001177258"/>
    </source>
</evidence>
<evidence type="ECO:0000256" key="1">
    <source>
        <dbReference type="SAM" id="MobiDB-lite"/>
    </source>
</evidence>
<sequence length="179" mass="21006">MKKYCDLQDFIRSKKGLATLEFAILFLPFFLLIMSIVETMILIYQISIIDYITTSSAQYTAASSPYEGYEKTFQEYINKYKNNLLLFTDVKNSLKPSLKFCRSIAELEKNNCTGNNIENKLIIYTLTYKINPIFKILRIFEIPEETVSKAIYYSEKNDYQLDNDENKNNQKNENENNKS</sequence>